<dbReference type="RefSeq" id="WP_037416929.1">
    <property type="nucleotide sequence ID" value="NZ_AP025014.1"/>
</dbReference>
<dbReference type="AlphaFoldDB" id="A0A073KR73"/>
<evidence type="ECO:0000313" key="3">
    <source>
        <dbReference type="EMBL" id="MDI5830411.1"/>
    </source>
</evidence>
<dbReference type="EMBL" id="SUNE01000012">
    <property type="protein sequence ID" value="MDG5901269.1"/>
    <property type="molecule type" value="Genomic_DNA"/>
</dbReference>
<evidence type="ECO:0000313" key="5">
    <source>
        <dbReference type="Proteomes" id="UP001159075"/>
    </source>
</evidence>
<dbReference type="Proteomes" id="UP001187859">
    <property type="component" value="Unassembled WGS sequence"/>
</dbReference>
<dbReference type="Proteomes" id="UP001159075">
    <property type="component" value="Unassembled WGS sequence"/>
</dbReference>
<protein>
    <submittedName>
        <fullName evidence="4">DUF4136 domain-containing protein</fullName>
    </submittedName>
</protein>
<reference evidence="4" key="4">
    <citation type="submission" date="2023-05" db="EMBL/GenBank/DDBJ databases">
        <title>Colonisation of extended spectrum b-lactamase- and carbapenemase-producing bacteria on hospital surfaces from low- and middle-income countries.</title>
        <authorList>
            <person name="Nieto-Rosado M."/>
            <person name="Sands K."/>
            <person name="Iregbu K."/>
            <person name="Zahra R."/>
            <person name="Mazarati J.B."/>
            <person name="Mehtar S."/>
            <person name="Barnards-Group B."/>
            <person name="Walsh T.R."/>
        </authorList>
    </citation>
    <scope>NUCLEOTIDE SEQUENCE</scope>
    <source>
        <strain evidence="4">PP-E493</strain>
    </source>
</reference>
<feature type="chain" id="PRO_5011841552" evidence="1">
    <location>
        <begin position="26"/>
        <end position="201"/>
    </location>
</feature>
<accession>A0A073KR73</accession>
<comment type="caution">
    <text evidence="4">The sequence shown here is derived from an EMBL/GenBank/DDBJ whole genome shotgun (WGS) entry which is preliminary data.</text>
</comment>
<proteinExistence type="predicted"/>
<reference evidence="2" key="2">
    <citation type="submission" date="2019-04" db="EMBL/GenBank/DDBJ databases">
        <authorList>
            <person name="Zou H."/>
        </authorList>
    </citation>
    <scope>NUCLEOTIDE SEQUENCE</scope>
    <source>
        <strain evidence="2">2015oxa</strain>
    </source>
</reference>
<dbReference type="EMBL" id="JASGOQ010000001">
    <property type="protein sequence ID" value="MDV5389666.1"/>
    <property type="molecule type" value="Genomic_DNA"/>
</dbReference>
<keyword evidence="5" id="KW-1185">Reference proteome</keyword>
<dbReference type="Proteomes" id="UP001152518">
    <property type="component" value="Unassembled WGS sequence"/>
</dbReference>
<gene>
    <name evidence="2" type="ORF">E2650_15505</name>
    <name evidence="3" type="ORF">ODY93_02425</name>
    <name evidence="4" type="ORF">QM089_05115</name>
</gene>
<sequence length="201" mass="22271">MYLPQKIRRVLTIVSLSLLGLTACVSVNDDSQALRTTVVTSGDLSQLPPSAMTYSWHPTLQKIFVDRRLDQQQVLQHMQDTLKKVLLTKGYRWVEDPQLADFQVGFGIAMGTQMSDEQILAAAGLVPGLSNQGVDLKKYDKGSVLISFFKPTGIAGQPYEMVWRVLGQGFANIKDMDEVKARFDGSIEEMLLSLPATHAVQ</sequence>
<reference evidence="3 5" key="3">
    <citation type="submission" date="2022-09" db="EMBL/GenBank/DDBJ databases">
        <title>The outer-membrane cytochrome OmcA is essential for infection of Shewanella oneidensis by a zebrafish-associated bacteriophage.</title>
        <authorList>
            <person name="Grenfell A.W."/>
            <person name="Intile P."/>
            <person name="Mcfarlane J."/>
            <person name="Leung D."/>
            <person name="Abdalla K."/>
            <person name="Wold M."/>
            <person name="Kees E."/>
            <person name="Gralnick J."/>
        </authorList>
    </citation>
    <scope>NUCLEOTIDE SEQUENCE [LARGE SCALE GENOMIC DNA]</scope>
    <source>
        <strain evidence="3 5">NF-5</strain>
    </source>
</reference>
<dbReference type="OrthoDB" id="5876564at2"/>
<keyword evidence="1" id="KW-0732">Signal</keyword>
<evidence type="ECO:0000256" key="1">
    <source>
        <dbReference type="SAM" id="SignalP"/>
    </source>
</evidence>
<evidence type="ECO:0000313" key="2">
    <source>
        <dbReference type="EMBL" id="MDG5901269.1"/>
    </source>
</evidence>
<organism evidence="4 6">
    <name type="scientific">Shewanella xiamenensis</name>
    <dbReference type="NCBI Taxonomy" id="332186"/>
    <lineage>
        <taxon>Bacteria</taxon>
        <taxon>Pseudomonadati</taxon>
        <taxon>Pseudomonadota</taxon>
        <taxon>Gammaproteobacteria</taxon>
        <taxon>Alteromonadales</taxon>
        <taxon>Shewanellaceae</taxon>
        <taxon>Shewanella</taxon>
    </lineage>
</organism>
<dbReference type="EMBL" id="JAOTLW010000002">
    <property type="protein sequence ID" value="MDI5830411.1"/>
    <property type="molecule type" value="Genomic_DNA"/>
</dbReference>
<reference evidence="2" key="1">
    <citation type="journal article" date="2019" name="Int J Environ Res Public Health">
        <title>Characterization of Chromosome-Mediated BlaOXA-894 in Shewanella xiamenensis Isolated from Pig Wastewater.</title>
        <authorList>
            <person name="Zou H."/>
            <person name="Zhou Z."/>
            <person name="Xia H."/>
            <person name="Zhao Q."/>
            <person name="Li X."/>
        </authorList>
    </citation>
    <scope>NUCLEOTIDE SEQUENCE</scope>
    <source>
        <strain evidence="2">2015oxa</strain>
    </source>
</reference>
<evidence type="ECO:0000313" key="4">
    <source>
        <dbReference type="EMBL" id="MDV5389666.1"/>
    </source>
</evidence>
<name>A0A073KR73_9GAMM</name>
<evidence type="ECO:0000313" key="6">
    <source>
        <dbReference type="Proteomes" id="UP001187859"/>
    </source>
</evidence>
<feature type="signal peptide" evidence="1">
    <location>
        <begin position="1"/>
        <end position="25"/>
    </location>
</feature>
<dbReference type="PROSITE" id="PS51257">
    <property type="entry name" value="PROKAR_LIPOPROTEIN"/>
    <property type="match status" value="1"/>
</dbReference>